<protein>
    <submittedName>
        <fullName evidence="3">Serine/arginine repetitive matrix protein 2-like</fullName>
    </submittedName>
</protein>
<feature type="region of interest" description="Disordered" evidence="1">
    <location>
        <begin position="163"/>
        <end position="182"/>
    </location>
</feature>
<feature type="compositionally biased region" description="Polar residues" evidence="1">
    <location>
        <begin position="747"/>
        <end position="757"/>
    </location>
</feature>
<feature type="region of interest" description="Disordered" evidence="1">
    <location>
        <begin position="895"/>
        <end position="975"/>
    </location>
</feature>
<feature type="region of interest" description="Disordered" evidence="1">
    <location>
        <begin position="568"/>
        <end position="757"/>
    </location>
</feature>
<evidence type="ECO:0000313" key="3">
    <source>
        <dbReference type="RefSeq" id="XP_036359032.1"/>
    </source>
</evidence>
<feature type="compositionally biased region" description="Low complexity" evidence="1">
    <location>
        <begin position="1110"/>
        <end position="1123"/>
    </location>
</feature>
<evidence type="ECO:0000313" key="2">
    <source>
        <dbReference type="Proteomes" id="UP000515154"/>
    </source>
</evidence>
<feature type="compositionally biased region" description="Low complexity" evidence="1">
    <location>
        <begin position="925"/>
        <end position="968"/>
    </location>
</feature>
<accession>A0A7E6EWA1</accession>
<feature type="compositionally biased region" description="Basic and acidic residues" evidence="1">
    <location>
        <begin position="576"/>
        <end position="587"/>
    </location>
</feature>
<name>A0A7E6EWA1_9MOLL</name>
<evidence type="ECO:0000256" key="1">
    <source>
        <dbReference type="SAM" id="MobiDB-lite"/>
    </source>
</evidence>
<feature type="region of interest" description="Disordered" evidence="1">
    <location>
        <begin position="1098"/>
        <end position="1134"/>
    </location>
</feature>
<proteinExistence type="predicted"/>
<dbReference type="Proteomes" id="UP000515154">
    <property type="component" value="Linkage group LG5"/>
</dbReference>
<gene>
    <name evidence="3" type="primary">LOC115212211</name>
</gene>
<feature type="compositionally biased region" description="Low complexity" evidence="1">
    <location>
        <begin position="638"/>
        <end position="663"/>
    </location>
</feature>
<feature type="compositionally biased region" description="Basic and acidic residues" evidence="1">
    <location>
        <begin position="1124"/>
        <end position="1134"/>
    </location>
</feature>
<sequence length="1134" mass="128288">MNTIEKDSISSYEHLYSQTEETADHSQYPDDLNEELCITTGLNKCEAIIEDTIGHVDSLDNVGENSNANDNDDMMKRIEIDVRVSQNNDQLNDYGENCSAKHNYSKDVKTERCVWEVADDKNVTSFADMSYSNTSVRKSINSSRKNSKSKISALLRCRTFSYSRNNNNSAEPHSRPPSPISRRFRRLRDSLELAARSREIPIAHLPRSSTHVPYSRLRDSLELAARSRGIPVALLPSSTTHVPYSRLRDSLELARSRGVPTELSPHSTAHIPYSRLRDSLELAARSRGIPVALLPPSTTHVPYSRLRDSLELARSRGVPTGLSTHSTAHIPYGRLRDSLELAARSRGIPVALLPPSTTHVPYSRLRDSLELARSRGVPTGLSTHSTAHIPYGRLRDSLELARSSQLREPRYAPEYQVIENSPHSYRGSLEPVNIDISNRSLYASPRSSMSPYRSQHSLSRSSISMPSLRCRCRSISEQSMPSQYWLPRPLRRSSVPAGLLWPATSSPEQYRVRDLQTTDIVVPQEFEKQVSPFVTWDPDTSRWSRDFEDSLAEFWDKSKRIDVVGRGTSTRPASILREKSRGADRVHWRSSLAPEASFRFRRLSSPRQSTPSPHRSPRLRSSSPLAPRTSFRLRRSSSPRQSTPSPHRSPRLRSSSPLAPRTSFRLRRSSSPRRSTPSPYRSPRLRSSSPLAPRTSFRLRRSSSPRRSTPSPYRSPRLRSSSPLAPRTSFRLRHSSSSIRRAPSQYRLPSTRRSSSMPACHLWHTTSSPDKYRVRDLQTSDVVVPQELEQLSPIRAPSQDPLWSNASTPEHYRVRDFQTTNIIVDPQEFEKQVGPFVTWDPDTSRLSRDFEDSLEEFWENSYREDSRHKSPLVKYSSSNSLGPETSFDLSYILSPGRSTSSSSRSRTLDSSSPLGPETSFRLRRSSSSGRSIPSQYQLPSPRRSSSNSGRRIPSQYRLSRPLRSSSVPAGPLWSDASTPEQYRVRDFQTTNIRIDPQEFEQVSPFVTWDPDTSRWSRDFEDSLAELWNKPMRINVVGRGTSTKSAAILPEKSKGADGVSRGTYTRPASILREESIVTDGARRGTYTVPTSMLHRGTYTKPASILRDESNRSSSSYDSSASAEYKSQKILDINHH</sequence>
<keyword evidence="2" id="KW-1185">Reference proteome</keyword>
<feature type="compositionally biased region" description="Low complexity" evidence="1">
    <location>
        <begin position="705"/>
        <end position="729"/>
    </location>
</feature>
<dbReference type="KEGG" id="osn:115212211"/>
<dbReference type="RefSeq" id="XP_036359032.1">
    <property type="nucleotide sequence ID" value="XM_036503139.1"/>
</dbReference>
<reference evidence="3" key="1">
    <citation type="submission" date="2025-08" db="UniProtKB">
        <authorList>
            <consortium name="RefSeq"/>
        </authorList>
    </citation>
    <scope>IDENTIFICATION</scope>
</reference>
<dbReference type="AlphaFoldDB" id="A0A7E6EWA1"/>
<organism evidence="2 3">
    <name type="scientific">Octopus sinensis</name>
    <name type="common">East Asian common octopus</name>
    <dbReference type="NCBI Taxonomy" id="2607531"/>
    <lineage>
        <taxon>Eukaryota</taxon>
        <taxon>Metazoa</taxon>
        <taxon>Spiralia</taxon>
        <taxon>Lophotrochozoa</taxon>
        <taxon>Mollusca</taxon>
        <taxon>Cephalopoda</taxon>
        <taxon>Coleoidea</taxon>
        <taxon>Octopodiformes</taxon>
        <taxon>Octopoda</taxon>
        <taxon>Incirrata</taxon>
        <taxon>Octopodidae</taxon>
        <taxon>Octopus</taxon>
    </lineage>
</organism>
<feature type="compositionally biased region" description="Low complexity" evidence="1">
    <location>
        <begin position="609"/>
        <end position="630"/>
    </location>
</feature>
<feature type="compositionally biased region" description="Low complexity" evidence="1">
    <location>
        <begin position="895"/>
        <end position="914"/>
    </location>
</feature>
<feature type="compositionally biased region" description="Low complexity" evidence="1">
    <location>
        <begin position="672"/>
        <end position="696"/>
    </location>
</feature>